<dbReference type="RefSeq" id="WP_338667721.1">
    <property type="nucleotide sequence ID" value="NZ_CP146609.1"/>
</dbReference>
<dbReference type="CDD" id="cd01991">
    <property type="entry name" value="Asn_synthase_B_C"/>
    <property type="match status" value="1"/>
</dbReference>
<name>A0ABZ2ITS0_9BACT</name>
<feature type="domain" description="Glutamine amidotransferase type-2" evidence="8">
    <location>
        <begin position="2"/>
        <end position="213"/>
    </location>
</feature>
<accession>A0ABZ2ITS0</accession>
<dbReference type="PANTHER" id="PTHR43284">
    <property type="entry name" value="ASPARAGINE SYNTHETASE (GLUTAMINE-HYDROLYZING)"/>
    <property type="match status" value="1"/>
</dbReference>
<keyword evidence="4" id="KW-0547">Nucleotide-binding</keyword>
<dbReference type="SUPFAM" id="SSF56235">
    <property type="entry name" value="N-terminal nucleophile aminohydrolases (Ntn hydrolases)"/>
    <property type="match status" value="1"/>
</dbReference>
<evidence type="ECO:0000259" key="8">
    <source>
        <dbReference type="PROSITE" id="PS51278"/>
    </source>
</evidence>
<evidence type="ECO:0000313" key="9">
    <source>
        <dbReference type="EMBL" id="WWX22042.1"/>
    </source>
</evidence>
<dbReference type="InterPro" id="IPR033738">
    <property type="entry name" value="AsnB_N"/>
</dbReference>
<organism evidence="9 10">
    <name type="scientific">Pseudodesulfovibrio methanolicus</name>
    <dbReference type="NCBI Taxonomy" id="3126690"/>
    <lineage>
        <taxon>Bacteria</taxon>
        <taxon>Pseudomonadati</taxon>
        <taxon>Thermodesulfobacteriota</taxon>
        <taxon>Desulfovibrionia</taxon>
        <taxon>Desulfovibrionales</taxon>
        <taxon>Desulfovibrionaceae</taxon>
    </lineage>
</organism>
<keyword evidence="9" id="KW-0436">Ligase</keyword>
<dbReference type="Proteomes" id="UP001385389">
    <property type="component" value="Chromosome"/>
</dbReference>
<keyword evidence="6" id="KW-0315">Glutamine amidotransferase</keyword>
<dbReference type="InterPro" id="IPR006426">
    <property type="entry name" value="Asn_synth_AEB"/>
</dbReference>
<keyword evidence="5" id="KW-0067">ATP-binding</keyword>
<dbReference type="InterPro" id="IPR014729">
    <property type="entry name" value="Rossmann-like_a/b/a_fold"/>
</dbReference>
<evidence type="ECO:0000256" key="2">
    <source>
        <dbReference type="ARBA" id="ARBA00005752"/>
    </source>
</evidence>
<dbReference type="InterPro" id="IPR001962">
    <property type="entry name" value="Asn_synthase"/>
</dbReference>
<dbReference type="Pfam" id="PF00733">
    <property type="entry name" value="Asn_synthase"/>
    <property type="match status" value="1"/>
</dbReference>
<dbReference type="PANTHER" id="PTHR43284:SF1">
    <property type="entry name" value="ASPARAGINE SYNTHETASE"/>
    <property type="match status" value="1"/>
</dbReference>
<evidence type="ECO:0000256" key="1">
    <source>
        <dbReference type="ARBA" id="ARBA00005187"/>
    </source>
</evidence>
<dbReference type="Gene3D" id="3.60.20.10">
    <property type="entry name" value="Glutamine Phosphoribosylpyrophosphate, subunit 1, domain 1"/>
    <property type="match status" value="1"/>
</dbReference>
<comment type="catalytic activity">
    <reaction evidence="7">
        <text>L-aspartate + L-glutamine + ATP + H2O = L-asparagine + L-glutamate + AMP + diphosphate + H(+)</text>
        <dbReference type="Rhea" id="RHEA:12228"/>
        <dbReference type="ChEBI" id="CHEBI:15377"/>
        <dbReference type="ChEBI" id="CHEBI:15378"/>
        <dbReference type="ChEBI" id="CHEBI:29985"/>
        <dbReference type="ChEBI" id="CHEBI:29991"/>
        <dbReference type="ChEBI" id="CHEBI:30616"/>
        <dbReference type="ChEBI" id="CHEBI:33019"/>
        <dbReference type="ChEBI" id="CHEBI:58048"/>
        <dbReference type="ChEBI" id="CHEBI:58359"/>
        <dbReference type="ChEBI" id="CHEBI:456215"/>
        <dbReference type="EC" id="6.3.5.4"/>
    </reaction>
</comment>
<keyword evidence="10" id="KW-1185">Reference proteome</keyword>
<dbReference type="InterPro" id="IPR029055">
    <property type="entry name" value="Ntn_hydrolases_N"/>
</dbReference>
<evidence type="ECO:0000256" key="6">
    <source>
        <dbReference type="ARBA" id="ARBA00022962"/>
    </source>
</evidence>
<evidence type="ECO:0000256" key="7">
    <source>
        <dbReference type="ARBA" id="ARBA00048741"/>
    </source>
</evidence>
<evidence type="ECO:0000313" key="10">
    <source>
        <dbReference type="Proteomes" id="UP001385389"/>
    </source>
</evidence>
<proteinExistence type="inferred from homology"/>
<dbReference type="PIRSF" id="PIRSF001589">
    <property type="entry name" value="Asn_synthetase_glu-h"/>
    <property type="match status" value="1"/>
</dbReference>
<dbReference type="Pfam" id="PF13537">
    <property type="entry name" value="GATase_7"/>
    <property type="match status" value="1"/>
</dbReference>
<dbReference type="CDD" id="cd00712">
    <property type="entry name" value="AsnB"/>
    <property type="match status" value="1"/>
</dbReference>
<dbReference type="GO" id="GO:0004066">
    <property type="term" value="F:asparagine synthase (glutamine-hydrolyzing) activity"/>
    <property type="evidence" value="ECO:0007669"/>
    <property type="project" value="UniProtKB-EC"/>
</dbReference>
<reference evidence="9 10" key="1">
    <citation type="submission" date="2024-03" db="EMBL/GenBank/DDBJ databases">
        <title>Phenotype and Genome Characterization of a Sulfate-Reducing Bacterium Pseudodesulfovibrio sp. strain 5S69, isolated from Petroleum Reservoir in Tatarstan (Russia).</title>
        <authorList>
            <person name="Bidzhieva S.K."/>
            <person name="Kadnikov V."/>
            <person name="Tourova T.P."/>
            <person name="Samigullina S.R."/>
            <person name="Sokolova D.S."/>
            <person name="Poltaraus A.B."/>
            <person name="Avtukh A.N."/>
            <person name="Tereshina V.M."/>
            <person name="Mardanov A.V."/>
            <person name="Nazina T.N."/>
        </authorList>
    </citation>
    <scope>NUCLEOTIDE SEQUENCE [LARGE SCALE GENOMIC DNA]</scope>
    <source>
        <strain evidence="9 10">5S69</strain>
    </source>
</reference>
<dbReference type="PROSITE" id="PS51278">
    <property type="entry name" value="GATASE_TYPE_2"/>
    <property type="match status" value="1"/>
</dbReference>
<dbReference type="InterPro" id="IPR017932">
    <property type="entry name" value="GATase_2_dom"/>
</dbReference>
<dbReference type="Gene3D" id="3.40.50.620">
    <property type="entry name" value="HUPs"/>
    <property type="match status" value="1"/>
</dbReference>
<protein>
    <recommendedName>
        <fullName evidence="3">asparagine synthase (glutamine-hydrolyzing)</fullName>
        <ecNumber evidence="3">6.3.5.4</ecNumber>
    </recommendedName>
</protein>
<evidence type="ECO:0000256" key="3">
    <source>
        <dbReference type="ARBA" id="ARBA00012737"/>
    </source>
</evidence>
<sequence>MCGIAGVVHARMTSDALRQCAVSMADGVRHRGPDSSGVWVERPAALSHRRLEVIDLSSGGQPMMSDCGRFVIVFNGEIYNFQEVRVSLETKGRRFRTTSDTEVLLQAYMEYGESCLSFLEGMFAFAIWDTKKESLFAARDRMGKKPFYYTCQNGIFAFASELSSLAHVPDISFNLDMQAMAQFLTCKYVPTPGSIYTEARKLQPGHCLRFGDGEITVARYWSLPSPVSGVATGEVAERIRSLLEEAVGRRLISDVPLGAFLSGGLDSTVIVSLMSRLGNTQVKTFSIGFEAKAYDESAYAAQAARFAGTDHRNANLTSEMCAGLVSEVVGRFDEPLADPSIIPTYFLSRFVKQHVTVALSGDGADELFGGYEHFPAFLWAQRCAALGAPMHLIFEGLRRMLPVSPHYISPGHAVGRFAEAVKAPAPHRVPRMLMAFSPEAQKALWVSAPSESPELLFGHPAESWKGFEDRDPLDAVFNYYARTYLLDYILTKVDRCSMMHGLEVRSPFLDTALVEFVFSLPGRFKVPGGKRKHLMKQALSEFMPSSIQKRNKRGFLMPVAGWLGSSLKPQLERFTDAGFLKRQGLFRPEAVKSLIFEHENNVVDRREELWTFLVLQLWLEANGYTV</sequence>
<dbReference type="EC" id="6.3.5.4" evidence="3"/>
<evidence type="ECO:0000256" key="5">
    <source>
        <dbReference type="ARBA" id="ARBA00022840"/>
    </source>
</evidence>
<dbReference type="SUPFAM" id="SSF52402">
    <property type="entry name" value="Adenine nucleotide alpha hydrolases-like"/>
    <property type="match status" value="1"/>
</dbReference>
<dbReference type="InterPro" id="IPR051786">
    <property type="entry name" value="ASN_synthetase/amidase"/>
</dbReference>
<dbReference type="EMBL" id="CP146609">
    <property type="protein sequence ID" value="WWX22042.1"/>
    <property type="molecule type" value="Genomic_DNA"/>
</dbReference>
<comment type="similarity">
    <text evidence="2">Belongs to the asparagine synthetase family.</text>
</comment>
<evidence type="ECO:0000256" key="4">
    <source>
        <dbReference type="ARBA" id="ARBA00022741"/>
    </source>
</evidence>
<comment type="pathway">
    <text evidence="1">Amino-acid biosynthesis; L-asparagine biosynthesis; L-asparagine from L-aspartate (L-Gln route): step 1/1.</text>
</comment>
<dbReference type="NCBIfam" id="TIGR01536">
    <property type="entry name" value="asn_synth_AEB"/>
    <property type="match status" value="1"/>
</dbReference>
<gene>
    <name evidence="9" type="primary">asnB</name>
    <name evidence="9" type="ORF">V8V93_16555</name>
</gene>